<evidence type="ECO:0000259" key="4">
    <source>
        <dbReference type="PROSITE" id="PS50977"/>
    </source>
</evidence>
<keyword evidence="6" id="KW-1185">Reference proteome</keyword>
<dbReference type="GO" id="GO:0000976">
    <property type="term" value="F:transcription cis-regulatory region binding"/>
    <property type="evidence" value="ECO:0007669"/>
    <property type="project" value="TreeGrafter"/>
</dbReference>
<accession>A0A2T4UG18</accession>
<name>A0A2T4UG18_9ACTN</name>
<dbReference type="PANTHER" id="PTHR30055">
    <property type="entry name" value="HTH-TYPE TRANSCRIPTIONAL REGULATOR RUTR"/>
    <property type="match status" value="1"/>
</dbReference>
<keyword evidence="1 2" id="KW-0238">DNA-binding</keyword>
<reference evidence="5 6" key="1">
    <citation type="submission" date="2018-03" db="EMBL/GenBank/DDBJ databases">
        <title>Aquarubrobacter algicola gen. nov., sp. nov., a novel actinobacterium isolated from shallow eutrophic lake during the end of cyanobacterial harmful algal blooms.</title>
        <authorList>
            <person name="Chun S.J."/>
        </authorList>
    </citation>
    <scope>NUCLEOTIDE SEQUENCE [LARGE SCALE GENOMIC DNA]</scope>
    <source>
        <strain evidence="5 6">Seoho-28</strain>
    </source>
</reference>
<dbReference type="RefSeq" id="WP_107566624.1">
    <property type="nucleotide sequence ID" value="NZ_PYYB01000001.1"/>
</dbReference>
<gene>
    <name evidence="5" type="ORF">C7Y72_00230</name>
</gene>
<organism evidence="5 6">
    <name type="scientific">Paraconexibacter algicola</name>
    <dbReference type="NCBI Taxonomy" id="2133960"/>
    <lineage>
        <taxon>Bacteria</taxon>
        <taxon>Bacillati</taxon>
        <taxon>Actinomycetota</taxon>
        <taxon>Thermoleophilia</taxon>
        <taxon>Solirubrobacterales</taxon>
        <taxon>Paraconexibacteraceae</taxon>
        <taxon>Paraconexibacter</taxon>
    </lineage>
</organism>
<dbReference type="PANTHER" id="PTHR30055:SF187">
    <property type="entry name" value="TRANSCRIPTIONAL REGULATORY PROTEIN"/>
    <property type="match status" value="1"/>
</dbReference>
<dbReference type="InterPro" id="IPR001647">
    <property type="entry name" value="HTH_TetR"/>
</dbReference>
<sequence>MPATARDSDSPPPDPYTIVGDGPRERLLTALAQSIREQGFRGTTVADVVARARTSRRTFYEHFDDRGQALIALFDAVNDVAIRAIAAAVDPTAPWTTQVDQALDVHVGVIEAEPEITVSFVRELPALGAEAIAVQAAVTDRFADLIVGLVDTPEWRAAGVQPLPRHTAVLLVGGLRELIVYAVERGEDLSALHPPARDAVKAVLDPSRRRWV</sequence>
<dbReference type="Gene3D" id="1.10.357.10">
    <property type="entry name" value="Tetracycline Repressor, domain 2"/>
    <property type="match status" value="1"/>
</dbReference>
<evidence type="ECO:0000313" key="6">
    <source>
        <dbReference type="Proteomes" id="UP000240739"/>
    </source>
</evidence>
<dbReference type="AlphaFoldDB" id="A0A2T4UG18"/>
<dbReference type="OrthoDB" id="116659at2"/>
<dbReference type="InterPro" id="IPR050109">
    <property type="entry name" value="HTH-type_TetR-like_transc_reg"/>
</dbReference>
<evidence type="ECO:0000256" key="2">
    <source>
        <dbReference type="PROSITE-ProRule" id="PRU00335"/>
    </source>
</evidence>
<dbReference type="SUPFAM" id="SSF46689">
    <property type="entry name" value="Homeodomain-like"/>
    <property type="match status" value="1"/>
</dbReference>
<dbReference type="PROSITE" id="PS50977">
    <property type="entry name" value="HTH_TETR_2"/>
    <property type="match status" value="1"/>
</dbReference>
<evidence type="ECO:0000256" key="1">
    <source>
        <dbReference type="ARBA" id="ARBA00023125"/>
    </source>
</evidence>
<evidence type="ECO:0000256" key="3">
    <source>
        <dbReference type="SAM" id="MobiDB-lite"/>
    </source>
</evidence>
<protein>
    <submittedName>
        <fullName evidence="5">TetR/AcrR family transcriptional regulator</fullName>
    </submittedName>
</protein>
<dbReference type="EMBL" id="PYYB01000001">
    <property type="protein sequence ID" value="PTL58186.1"/>
    <property type="molecule type" value="Genomic_DNA"/>
</dbReference>
<dbReference type="GO" id="GO:0003700">
    <property type="term" value="F:DNA-binding transcription factor activity"/>
    <property type="evidence" value="ECO:0007669"/>
    <property type="project" value="TreeGrafter"/>
</dbReference>
<dbReference type="InterPro" id="IPR009057">
    <property type="entry name" value="Homeodomain-like_sf"/>
</dbReference>
<dbReference type="Proteomes" id="UP000240739">
    <property type="component" value="Unassembled WGS sequence"/>
</dbReference>
<dbReference type="Pfam" id="PF00440">
    <property type="entry name" value="TetR_N"/>
    <property type="match status" value="1"/>
</dbReference>
<comment type="caution">
    <text evidence="5">The sequence shown here is derived from an EMBL/GenBank/DDBJ whole genome shotgun (WGS) entry which is preliminary data.</text>
</comment>
<feature type="domain" description="HTH tetR-type" evidence="4">
    <location>
        <begin position="21"/>
        <end position="81"/>
    </location>
</feature>
<feature type="DNA-binding region" description="H-T-H motif" evidence="2">
    <location>
        <begin position="44"/>
        <end position="63"/>
    </location>
</feature>
<evidence type="ECO:0000313" key="5">
    <source>
        <dbReference type="EMBL" id="PTL58186.1"/>
    </source>
</evidence>
<proteinExistence type="predicted"/>
<feature type="region of interest" description="Disordered" evidence="3">
    <location>
        <begin position="1"/>
        <end position="21"/>
    </location>
</feature>